<gene>
    <name evidence="1" type="ORF">NK6_1159</name>
</gene>
<evidence type="ECO:0000313" key="2">
    <source>
        <dbReference type="Proteomes" id="UP000063308"/>
    </source>
</evidence>
<proteinExistence type="predicted"/>
<sequence length="223" mass="25013">MPRYEWLQPDERTKRRSIADAIDLLPSDGAWRGEIRVSGLQLPSQDVVGLIAVFAEHAAADTTSIVTLPSAKQFRARPEGSQELETFDIFRLDGATLDGRGTIELVDGTRLRAVEVVPALLPYNVTRRDWLILHHTIARMKAEQECYTYPIRFADRRVALDCSTLRNLSGRIPLLKQIQGDIADQQPALKDLSQQKIADTLCKFGIRIPRPRQAQRRGSTATG</sequence>
<organism evidence="1 2">
    <name type="scientific">Bradyrhizobium diazoefficiens</name>
    <dbReference type="NCBI Taxonomy" id="1355477"/>
    <lineage>
        <taxon>Bacteria</taxon>
        <taxon>Pseudomonadati</taxon>
        <taxon>Pseudomonadota</taxon>
        <taxon>Alphaproteobacteria</taxon>
        <taxon>Hyphomicrobiales</taxon>
        <taxon>Nitrobacteraceae</taxon>
        <taxon>Bradyrhizobium</taxon>
    </lineage>
</organism>
<accession>A0A0E4BL86</accession>
<dbReference type="AlphaFoldDB" id="A0A0E4BL86"/>
<dbReference type="Proteomes" id="UP000063308">
    <property type="component" value="Chromosome"/>
</dbReference>
<dbReference type="EMBL" id="AP014685">
    <property type="protein sequence ID" value="BAR54344.1"/>
    <property type="molecule type" value="Genomic_DNA"/>
</dbReference>
<evidence type="ECO:0000313" key="1">
    <source>
        <dbReference type="EMBL" id="BAR54344.1"/>
    </source>
</evidence>
<name>A0A0E4BL86_9BRAD</name>
<reference evidence="1 2" key="1">
    <citation type="submission" date="2014-11" db="EMBL/GenBank/DDBJ databases">
        <title>Symbiosis island explosion on the genome of extra-slow-growing strains of soybean bradyrhizobia with massive insertion sequences.</title>
        <authorList>
            <person name="Iida T."/>
            <person name="Minamisawa K."/>
        </authorList>
    </citation>
    <scope>NUCLEOTIDE SEQUENCE [LARGE SCALE GENOMIC DNA]</scope>
    <source>
        <strain evidence="1 2">NK6</strain>
    </source>
</reference>
<protein>
    <submittedName>
        <fullName evidence="1">Uncharacterized protein</fullName>
    </submittedName>
</protein>